<name>A0ABQ7ENY4_BRACR</name>
<reference evidence="2 3" key="1">
    <citation type="journal article" date="2020" name="BMC Genomics">
        <title>Intraspecific diversification of the crop wild relative Brassica cretica Lam. using demographic model selection.</title>
        <authorList>
            <person name="Kioukis A."/>
            <person name="Michalopoulou V.A."/>
            <person name="Briers L."/>
            <person name="Pirintsos S."/>
            <person name="Studholme D.J."/>
            <person name="Pavlidis P."/>
            <person name="Sarris P.F."/>
        </authorList>
    </citation>
    <scope>NUCLEOTIDE SEQUENCE [LARGE SCALE GENOMIC DNA]</scope>
    <source>
        <strain evidence="3">cv. PFS-1207/04</strain>
    </source>
</reference>
<comment type="caution">
    <text evidence="2">The sequence shown here is derived from an EMBL/GenBank/DDBJ whole genome shotgun (WGS) entry which is preliminary data.</text>
</comment>
<feature type="region of interest" description="Disordered" evidence="1">
    <location>
        <begin position="36"/>
        <end position="58"/>
    </location>
</feature>
<dbReference type="EMBL" id="QGKV02000297">
    <property type="protein sequence ID" value="KAF3604863.1"/>
    <property type="molecule type" value="Genomic_DNA"/>
</dbReference>
<organism evidence="2 3">
    <name type="scientific">Brassica cretica</name>
    <name type="common">Mustard</name>
    <dbReference type="NCBI Taxonomy" id="69181"/>
    <lineage>
        <taxon>Eukaryota</taxon>
        <taxon>Viridiplantae</taxon>
        <taxon>Streptophyta</taxon>
        <taxon>Embryophyta</taxon>
        <taxon>Tracheophyta</taxon>
        <taxon>Spermatophyta</taxon>
        <taxon>Magnoliopsida</taxon>
        <taxon>eudicotyledons</taxon>
        <taxon>Gunneridae</taxon>
        <taxon>Pentapetalae</taxon>
        <taxon>rosids</taxon>
        <taxon>malvids</taxon>
        <taxon>Brassicales</taxon>
        <taxon>Brassicaceae</taxon>
        <taxon>Brassiceae</taxon>
        <taxon>Brassica</taxon>
    </lineage>
</organism>
<evidence type="ECO:0000313" key="2">
    <source>
        <dbReference type="EMBL" id="KAF3604863.1"/>
    </source>
</evidence>
<dbReference type="Proteomes" id="UP000266723">
    <property type="component" value="Unassembled WGS sequence"/>
</dbReference>
<feature type="compositionally biased region" description="Polar residues" evidence="1">
    <location>
        <begin position="49"/>
        <end position="58"/>
    </location>
</feature>
<protein>
    <submittedName>
        <fullName evidence="2">Uncharacterized protein</fullName>
    </submittedName>
</protein>
<proteinExistence type="predicted"/>
<evidence type="ECO:0000256" key="1">
    <source>
        <dbReference type="SAM" id="MobiDB-lite"/>
    </source>
</evidence>
<evidence type="ECO:0000313" key="3">
    <source>
        <dbReference type="Proteomes" id="UP000266723"/>
    </source>
</evidence>
<accession>A0ABQ7ENY4</accession>
<sequence>MISIATAEKTSHPHFRHLLHSLPNVSSPSVRARAISESRDRLAPEPELSSKSATLCVF</sequence>
<keyword evidence="3" id="KW-1185">Reference proteome</keyword>
<gene>
    <name evidence="2" type="ORF">DY000_02047134</name>
</gene>